<dbReference type="GO" id="GO:0005886">
    <property type="term" value="C:plasma membrane"/>
    <property type="evidence" value="ECO:0007669"/>
    <property type="project" value="TreeGrafter"/>
</dbReference>
<dbReference type="Proteomes" id="UP000252558">
    <property type="component" value="Unassembled WGS sequence"/>
</dbReference>
<dbReference type="InterPro" id="IPR046342">
    <property type="entry name" value="CBS_dom_sf"/>
</dbReference>
<dbReference type="OrthoDB" id="9798188at2"/>
<keyword evidence="6 8" id="KW-0472">Membrane</keyword>
<evidence type="ECO:0000256" key="8">
    <source>
        <dbReference type="PROSITE-ProRule" id="PRU01193"/>
    </source>
</evidence>
<name>A0A368NHH2_9GAMM</name>
<keyword evidence="3" id="KW-0677">Repeat</keyword>
<dbReference type="SUPFAM" id="SSF54631">
    <property type="entry name" value="CBS-domain pair"/>
    <property type="match status" value="1"/>
</dbReference>
<keyword evidence="4 8" id="KW-1133">Transmembrane helix</keyword>
<feature type="transmembrane region" description="Helical" evidence="9">
    <location>
        <begin position="90"/>
        <end position="107"/>
    </location>
</feature>
<dbReference type="Pfam" id="PF01595">
    <property type="entry name" value="CNNM"/>
    <property type="match status" value="1"/>
</dbReference>
<evidence type="ECO:0000259" key="11">
    <source>
        <dbReference type="PROSITE" id="PS51846"/>
    </source>
</evidence>
<evidence type="ECO:0000256" key="3">
    <source>
        <dbReference type="ARBA" id="ARBA00022737"/>
    </source>
</evidence>
<keyword evidence="13" id="KW-1185">Reference proteome</keyword>
<feature type="domain" description="CBS" evidence="10">
    <location>
        <begin position="262"/>
        <end position="320"/>
    </location>
</feature>
<dbReference type="Pfam" id="PF00571">
    <property type="entry name" value="CBS"/>
    <property type="match status" value="1"/>
</dbReference>
<protein>
    <submittedName>
        <fullName evidence="12">HlyC/CorC family transporter</fullName>
    </submittedName>
</protein>
<dbReference type="InterPro" id="IPR002550">
    <property type="entry name" value="CNNM"/>
</dbReference>
<dbReference type="PANTHER" id="PTHR22777">
    <property type="entry name" value="HEMOLYSIN-RELATED"/>
    <property type="match status" value="1"/>
</dbReference>
<feature type="transmembrane region" description="Helical" evidence="9">
    <location>
        <begin position="58"/>
        <end position="78"/>
    </location>
</feature>
<evidence type="ECO:0000256" key="2">
    <source>
        <dbReference type="ARBA" id="ARBA00022692"/>
    </source>
</evidence>
<evidence type="ECO:0000256" key="9">
    <source>
        <dbReference type="SAM" id="Phobius"/>
    </source>
</evidence>
<evidence type="ECO:0000256" key="5">
    <source>
        <dbReference type="ARBA" id="ARBA00023122"/>
    </source>
</evidence>
<evidence type="ECO:0000256" key="1">
    <source>
        <dbReference type="ARBA" id="ARBA00004141"/>
    </source>
</evidence>
<dbReference type="AlphaFoldDB" id="A0A368NHH2"/>
<comment type="subcellular location">
    <subcellularLocation>
        <location evidence="1">Membrane</location>
        <topology evidence="1">Multi-pass membrane protein</topology>
    </subcellularLocation>
</comment>
<gene>
    <name evidence="12" type="ORF">DU002_11680</name>
</gene>
<dbReference type="PROSITE" id="PS51371">
    <property type="entry name" value="CBS"/>
    <property type="match status" value="1"/>
</dbReference>
<feature type="transmembrane region" description="Helical" evidence="9">
    <location>
        <begin position="127"/>
        <end position="148"/>
    </location>
</feature>
<accession>A0A368NHH2</accession>
<keyword evidence="2 8" id="KW-0812">Transmembrane</keyword>
<dbReference type="InterPro" id="IPR044751">
    <property type="entry name" value="Ion_transp-like_CBS"/>
</dbReference>
<dbReference type="Gene3D" id="3.10.580.10">
    <property type="entry name" value="CBS-domain"/>
    <property type="match status" value="1"/>
</dbReference>
<organism evidence="12 13">
    <name type="scientific">Corallincola holothuriorum</name>
    <dbReference type="NCBI Taxonomy" id="2282215"/>
    <lineage>
        <taxon>Bacteria</taxon>
        <taxon>Pseudomonadati</taxon>
        <taxon>Pseudomonadota</taxon>
        <taxon>Gammaproteobacteria</taxon>
        <taxon>Alteromonadales</taxon>
        <taxon>Psychromonadaceae</taxon>
        <taxon>Corallincola</taxon>
    </lineage>
</organism>
<feature type="domain" description="CNNM transmembrane" evidence="11">
    <location>
        <begin position="1"/>
        <end position="178"/>
    </location>
</feature>
<dbReference type="InterPro" id="IPR000644">
    <property type="entry name" value="CBS_dom"/>
</dbReference>
<keyword evidence="5 7" id="KW-0129">CBS domain</keyword>
<sequence length="349" mass="39031">MTLLLIYLFVAIGVSFICSVLEAVLLSITPSYVESACQADQTKGKALSRVKDNIEHSISSILILNTFAHTMGAAGVGAQAVQLFGAKWESLIAVLLTLAILYLSEIIPKTLGATHWRSLAYPSARLISFLVKLVFPLVWLSSYITGLFSKDQQDRISREEIQAFTTLGYKGGAIAKQESLLLENILGLRECTTQQILTPRTVVHAFNQQSSVTDALNEELTQRFTRFPVYEESIDHVIGIVNHRAMSEQARHGKGDTILAELAQPIHRVSEQLPVLQLLDLFISRKEHLFLVEDQYGQTAGIVTLEDVIETLLGREIVDETDITEDMQQLAKSRFRDRLRRKSKIVHDD</sequence>
<evidence type="ECO:0000313" key="13">
    <source>
        <dbReference type="Proteomes" id="UP000252558"/>
    </source>
</evidence>
<dbReference type="EMBL" id="QPID01000006">
    <property type="protein sequence ID" value="RCU49570.1"/>
    <property type="molecule type" value="Genomic_DNA"/>
</dbReference>
<dbReference type="PANTHER" id="PTHR22777:SF4">
    <property type="entry name" value="UPF0053 PROTEIN SLL1254"/>
    <property type="match status" value="1"/>
</dbReference>
<evidence type="ECO:0000256" key="7">
    <source>
        <dbReference type="PROSITE-ProRule" id="PRU00703"/>
    </source>
</evidence>
<dbReference type="PROSITE" id="PS51846">
    <property type="entry name" value="CNNM"/>
    <property type="match status" value="1"/>
</dbReference>
<evidence type="ECO:0000259" key="10">
    <source>
        <dbReference type="PROSITE" id="PS51371"/>
    </source>
</evidence>
<dbReference type="CDD" id="cd04590">
    <property type="entry name" value="CBS_pair_CorC_HlyC_assoc"/>
    <property type="match status" value="1"/>
</dbReference>
<comment type="caution">
    <text evidence="12">The sequence shown here is derived from an EMBL/GenBank/DDBJ whole genome shotgun (WGS) entry which is preliminary data.</text>
</comment>
<dbReference type="RefSeq" id="WP_114338565.1">
    <property type="nucleotide sequence ID" value="NZ_QPID01000006.1"/>
</dbReference>
<evidence type="ECO:0000256" key="6">
    <source>
        <dbReference type="ARBA" id="ARBA00023136"/>
    </source>
</evidence>
<reference evidence="12 13" key="1">
    <citation type="submission" date="2018-07" db="EMBL/GenBank/DDBJ databases">
        <title>Corallincola holothuriorum sp. nov., a new facultative anaerobe isolated from sea cucumber Apostichopus japonicus.</title>
        <authorList>
            <person name="Xia H."/>
        </authorList>
    </citation>
    <scope>NUCLEOTIDE SEQUENCE [LARGE SCALE GENOMIC DNA]</scope>
    <source>
        <strain evidence="12 13">C4</strain>
    </source>
</reference>
<evidence type="ECO:0000256" key="4">
    <source>
        <dbReference type="ARBA" id="ARBA00022989"/>
    </source>
</evidence>
<evidence type="ECO:0000313" key="12">
    <source>
        <dbReference type="EMBL" id="RCU49570.1"/>
    </source>
</evidence>
<proteinExistence type="predicted"/>